<dbReference type="InterPro" id="IPR004648">
    <property type="entry name" value="Oligpept_transpt"/>
</dbReference>
<sequence>MAMETNDKRSLSASKKVDGLTSTFVEGDINVIDSADIKKVHDPEKDFKKKLDNETSQILRVAAAVSTKDNPTLPCLTFRFWVLSSLFTSLGAALSEFYYFRPNGGTFSMFFVLLVSYILGVWMEKVLPTRTFKFKNWKFSLNPGPFNVKEHVCIFVAAGAGGGSAYATDIIAIKDLFYNTKVNFLNGFLLLMSTQILGYGLAGFLRKFLVRPANMIWPSNLVYASMYNTLHGNISETRDKIQFFVTAFTAMFVWQFVPQYMFTWLTSMALLCLFAPYSKIIKHLGSGYHGVGILNFSLDWNSIGQFGPLYTPWWAQLNFYLGVIIGAWIIAPLAYYYNVFNAQNFPFLATHSLDKDGQRYNQSAIIDQSTGSLNVTAYENYSPVYLSVTFALSYLYSFIGLTAVISHVFLFYGKEIWQRFKASRGEEQDDIHCKLMNNYPEIPNTWYALIFTIMLIIAMILCYTTDANLPWWGLLMAISLAIGMVLPVGHYMKVPPRSMFIAQLWGTILGGLINYWVLDLIIATKRPFIDGTLSDPTGQFAGYQSQIFNTASIVWGLIGPARTFGHDSMYSILLWGFLIGVFAPVPFYLLHRKFPNARFDLVNIPLICTGLSILPGTYTNFIISGFIASFLSQYYAYRYQTRWWTKYNYVLSAAFDSAAQIATLTIFFFLNGVVKIPFPEWWGNDRISQGERCFNNE</sequence>
<feature type="transmembrane region" description="Helical" evidence="9">
    <location>
        <begin position="384"/>
        <end position="412"/>
    </location>
</feature>
<keyword evidence="3" id="KW-0813">Transport</keyword>
<dbReference type="EMBL" id="WTPW01001205">
    <property type="protein sequence ID" value="KAF0449703.1"/>
    <property type="molecule type" value="Genomic_DNA"/>
</dbReference>
<feature type="transmembrane region" description="Helical" evidence="9">
    <location>
        <begin position="80"/>
        <end position="100"/>
    </location>
</feature>
<evidence type="ECO:0000256" key="6">
    <source>
        <dbReference type="ARBA" id="ARBA00022927"/>
    </source>
</evidence>
<evidence type="ECO:0000256" key="1">
    <source>
        <dbReference type="ARBA" id="ARBA00004141"/>
    </source>
</evidence>
<name>A0A8H3XCW7_GIGMA</name>
<keyword evidence="5" id="KW-0571">Peptide transport</keyword>
<feature type="transmembrane region" description="Helical" evidence="9">
    <location>
        <begin position="444"/>
        <end position="463"/>
    </location>
</feature>
<dbReference type="Pfam" id="PF03169">
    <property type="entry name" value="OPT"/>
    <property type="match status" value="1"/>
</dbReference>
<dbReference type="NCBIfam" id="TIGR00728">
    <property type="entry name" value="OPT_sfam"/>
    <property type="match status" value="1"/>
</dbReference>
<gene>
    <name evidence="10" type="ORF">F8M41_002418</name>
</gene>
<dbReference type="OrthoDB" id="9986677at2759"/>
<evidence type="ECO:0000313" key="10">
    <source>
        <dbReference type="EMBL" id="KAF0449703.1"/>
    </source>
</evidence>
<dbReference type="InterPro" id="IPR004813">
    <property type="entry name" value="OPT"/>
</dbReference>
<evidence type="ECO:0000256" key="4">
    <source>
        <dbReference type="ARBA" id="ARBA00022692"/>
    </source>
</evidence>
<feature type="transmembrane region" description="Helical" evidence="9">
    <location>
        <begin position="184"/>
        <end position="205"/>
    </location>
</feature>
<keyword evidence="6" id="KW-0653">Protein transport</keyword>
<evidence type="ECO:0000256" key="9">
    <source>
        <dbReference type="SAM" id="Phobius"/>
    </source>
</evidence>
<feature type="transmembrane region" description="Helical" evidence="9">
    <location>
        <begin position="572"/>
        <end position="590"/>
    </location>
</feature>
<feature type="transmembrane region" description="Helical" evidence="9">
    <location>
        <begin position="469"/>
        <end position="488"/>
    </location>
</feature>
<evidence type="ECO:0000256" key="5">
    <source>
        <dbReference type="ARBA" id="ARBA00022856"/>
    </source>
</evidence>
<protein>
    <submittedName>
        <fullName evidence="10">Opt family small oligopeptide transporter</fullName>
    </submittedName>
</protein>
<keyword evidence="7 9" id="KW-1133">Transmembrane helix</keyword>
<evidence type="ECO:0000256" key="3">
    <source>
        <dbReference type="ARBA" id="ARBA00022448"/>
    </source>
</evidence>
<comment type="similarity">
    <text evidence="2">Belongs to the oligopeptide OPT transporter family.</text>
</comment>
<evidence type="ECO:0000256" key="7">
    <source>
        <dbReference type="ARBA" id="ARBA00022989"/>
    </source>
</evidence>
<organism evidence="10 11">
    <name type="scientific">Gigaspora margarita</name>
    <dbReference type="NCBI Taxonomy" id="4874"/>
    <lineage>
        <taxon>Eukaryota</taxon>
        <taxon>Fungi</taxon>
        <taxon>Fungi incertae sedis</taxon>
        <taxon>Mucoromycota</taxon>
        <taxon>Glomeromycotina</taxon>
        <taxon>Glomeromycetes</taxon>
        <taxon>Diversisporales</taxon>
        <taxon>Gigasporaceae</taxon>
        <taxon>Gigaspora</taxon>
    </lineage>
</organism>
<dbReference type="GO" id="GO:0015031">
    <property type="term" value="P:protein transport"/>
    <property type="evidence" value="ECO:0007669"/>
    <property type="project" value="UniProtKB-KW"/>
</dbReference>
<comment type="subcellular location">
    <subcellularLocation>
        <location evidence="1">Membrane</location>
        <topology evidence="1">Multi-pass membrane protein</topology>
    </subcellularLocation>
</comment>
<feature type="transmembrane region" description="Helical" evidence="9">
    <location>
        <begin position="317"/>
        <end position="337"/>
    </location>
</feature>
<feature type="transmembrane region" description="Helical" evidence="9">
    <location>
        <begin position="106"/>
        <end position="123"/>
    </location>
</feature>
<accession>A0A8H3XCW7</accession>
<keyword evidence="8 9" id="KW-0472">Membrane</keyword>
<feature type="transmembrane region" description="Helical" evidence="9">
    <location>
        <begin position="649"/>
        <end position="670"/>
    </location>
</feature>
<dbReference type="AlphaFoldDB" id="A0A8H3XCW7"/>
<dbReference type="Proteomes" id="UP000439903">
    <property type="component" value="Unassembled WGS sequence"/>
</dbReference>
<dbReference type="GO" id="GO:0035673">
    <property type="term" value="F:oligopeptide transmembrane transporter activity"/>
    <property type="evidence" value="ECO:0007669"/>
    <property type="project" value="InterPro"/>
</dbReference>
<feature type="transmembrane region" description="Helical" evidence="9">
    <location>
        <begin position="500"/>
        <end position="518"/>
    </location>
</feature>
<keyword evidence="11" id="KW-1185">Reference proteome</keyword>
<evidence type="ECO:0000313" key="11">
    <source>
        <dbReference type="Proteomes" id="UP000439903"/>
    </source>
</evidence>
<dbReference type="GO" id="GO:0016020">
    <property type="term" value="C:membrane"/>
    <property type="evidence" value="ECO:0007669"/>
    <property type="project" value="UniProtKB-SubCell"/>
</dbReference>
<comment type="caution">
    <text evidence="10">The sequence shown here is derived from an EMBL/GenBank/DDBJ whole genome shotgun (WGS) entry which is preliminary data.</text>
</comment>
<proteinExistence type="inferred from homology"/>
<evidence type="ECO:0000256" key="8">
    <source>
        <dbReference type="ARBA" id="ARBA00023136"/>
    </source>
</evidence>
<dbReference type="PANTHER" id="PTHR22601">
    <property type="entry name" value="ISP4 LIKE PROTEIN"/>
    <property type="match status" value="1"/>
</dbReference>
<keyword evidence="4 9" id="KW-0812">Transmembrane</keyword>
<reference evidence="10 11" key="1">
    <citation type="journal article" date="2019" name="Environ. Microbiol.">
        <title>At the nexus of three kingdoms: the genome of the mycorrhizal fungus Gigaspora margarita provides insights into plant, endobacterial and fungal interactions.</title>
        <authorList>
            <person name="Venice F."/>
            <person name="Ghignone S."/>
            <person name="Salvioli di Fossalunga A."/>
            <person name="Amselem J."/>
            <person name="Novero M."/>
            <person name="Xianan X."/>
            <person name="Sedzielewska Toro K."/>
            <person name="Morin E."/>
            <person name="Lipzen A."/>
            <person name="Grigoriev I.V."/>
            <person name="Henrissat B."/>
            <person name="Martin F.M."/>
            <person name="Bonfante P."/>
        </authorList>
    </citation>
    <scope>NUCLEOTIDE SEQUENCE [LARGE SCALE GENOMIC DNA]</scope>
    <source>
        <strain evidence="10 11">BEG34</strain>
    </source>
</reference>
<evidence type="ECO:0000256" key="2">
    <source>
        <dbReference type="ARBA" id="ARBA00008807"/>
    </source>
</evidence>